<evidence type="ECO:0000313" key="4">
    <source>
        <dbReference type="Proteomes" id="UP000675781"/>
    </source>
</evidence>
<proteinExistence type="predicted"/>
<dbReference type="EMBL" id="JAGSOG010000136">
    <property type="protein sequence ID" value="MBR7836331.1"/>
    <property type="molecule type" value="Genomic_DNA"/>
</dbReference>
<dbReference type="PRINTS" id="PR00111">
    <property type="entry name" value="ABHYDROLASE"/>
</dbReference>
<comment type="caution">
    <text evidence="3">The sequence shown here is derived from an EMBL/GenBank/DDBJ whole genome shotgun (WGS) entry which is preliminary data.</text>
</comment>
<feature type="domain" description="AB hydrolase-1" evidence="2">
    <location>
        <begin position="38"/>
        <end position="287"/>
    </location>
</feature>
<dbReference type="GO" id="GO:0016787">
    <property type="term" value="F:hydrolase activity"/>
    <property type="evidence" value="ECO:0007669"/>
    <property type="project" value="UniProtKB-KW"/>
</dbReference>
<dbReference type="Gene3D" id="3.40.50.1820">
    <property type="entry name" value="alpha/beta hydrolase"/>
    <property type="match status" value="1"/>
</dbReference>
<organism evidence="3 4">
    <name type="scientific">Actinospica durhamensis</name>
    <dbReference type="NCBI Taxonomy" id="1508375"/>
    <lineage>
        <taxon>Bacteria</taxon>
        <taxon>Bacillati</taxon>
        <taxon>Actinomycetota</taxon>
        <taxon>Actinomycetes</taxon>
        <taxon>Catenulisporales</taxon>
        <taxon>Actinospicaceae</taxon>
        <taxon>Actinospica</taxon>
    </lineage>
</organism>
<dbReference type="Pfam" id="PF00561">
    <property type="entry name" value="Abhydrolase_1"/>
    <property type="match status" value="1"/>
</dbReference>
<evidence type="ECO:0000256" key="1">
    <source>
        <dbReference type="ARBA" id="ARBA00022801"/>
    </source>
</evidence>
<dbReference type="AlphaFoldDB" id="A0A941ESP6"/>
<accession>A0A941ESP6</accession>
<dbReference type="InterPro" id="IPR029058">
    <property type="entry name" value="AB_hydrolase_fold"/>
</dbReference>
<dbReference type="Proteomes" id="UP000675781">
    <property type="component" value="Unassembled WGS sequence"/>
</dbReference>
<dbReference type="PANTHER" id="PTHR43329">
    <property type="entry name" value="EPOXIDE HYDROLASE"/>
    <property type="match status" value="1"/>
</dbReference>
<dbReference type="InterPro" id="IPR000639">
    <property type="entry name" value="Epox_hydrolase-like"/>
</dbReference>
<protein>
    <submittedName>
        <fullName evidence="3">Alpha/beta hydrolase</fullName>
    </submittedName>
</protein>
<reference evidence="3" key="1">
    <citation type="submission" date="2021-04" db="EMBL/GenBank/DDBJ databases">
        <title>Genome based classification of Actinospica acidithermotolerans sp. nov., an actinobacterium isolated from an Indonesian hot spring.</title>
        <authorList>
            <person name="Kusuma A.B."/>
            <person name="Putra K.E."/>
            <person name="Nafisah S."/>
            <person name="Loh J."/>
            <person name="Nouioui I."/>
            <person name="Goodfellow M."/>
        </authorList>
    </citation>
    <scope>NUCLEOTIDE SEQUENCE</scope>
    <source>
        <strain evidence="3">CSCA 57</strain>
    </source>
</reference>
<dbReference type="SUPFAM" id="SSF53474">
    <property type="entry name" value="alpha/beta-Hydrolases"/>
    <property type="match status" value="1"/>
</dbReference>
<dbReference type="InterPro" id="IPR000073">
    <property type="entry name" value="AB_hydrolase_1"/>
</dbReference>
<dbReference type="RefSeq" id="WP_212530807.1">
    <property type="nucleotide sequence ID" value="NZ_JAGSOG010000136.1"/>
</dbReference>
<keyword evidence="4" id="KW-1185">Reference proteome</keyword>
<dbReference type="PRINTS" id="PR00412">
    <property type="entry name" value="EPOXHYDRLASE"/>
</dbReference>
<keyword evidence="1 3" id="KW-0378">Hydrolase</keyword>
<evidence type="ECO:0000259" key="2">
    <source>
        <dbReference type="Pfam" id="PF00561"/>
    </source>
</evidence>
<evidence type="ECO:0000313" key="3">
    <source>
        <dbReference type="EMBL" id="MBR7836331.1"/>
    </source>
</evidence>
<name>A0A941ESP6_9ACTN</name>
<sequence>MASDLTPVYADGPWTHRDVSANGARFHVAELGEGPLALFLHGFPQFWWTWRDQLRAFAQAGYRAVAMDLRGIGGSDKPPRGYDPLTLTMDVTGVIRALGESNAILIGHGWGAGLAWTAATMRPKAVRRLVVTGAAHPRALRSALLTHPGQMAASKHIFAAQRPMQAERALVKDAGAPVARMLEAWSRPGWPDPSVESRYRQAIQIPGVAHSAMEYYRWQVRSLVRPDGLRYHQRMRTLTEVPTLHLHGALDRAVLDSTARGSGVHVNAPYRWRLLDGVGHFPQEEAPDLFTAEVLGWLRDEEPDR</sequence>
<gene>
    <name evidence="3" type="ORF">KDL01_23845</name>
</gene>